<gene>
    <name evidence="2" type="ORF">H9K76_15105</name>
</gene>
<sequence>MTTDGRQIVNAGDESTFFYQPGSYTPTESAGFLMRRVLSSILQQADAQLADHGLTYVQWLPLYKLLLCAETTNALLAKDLGMDPASVTRALDRIEAKGLLRRERSTSDRRVVHLALTDEGRRIAAEVPQVLSRVLNKHLDGFSHDECRLMLDMLKRMLRNGDAMRCNYAGEHPAHGPG</sequence>
<dbReference type="PROSITE" id="PS50995">
    <property type="entry name" value="HTH_MARR_2"/>
    <property type="match status" value="1"/>
</dbReference>
<reference evidence="2 3" key="1">
    <citation type="submission" date="2020-08" db="EMBL/GenBank/DDBJ databases">
        <title>Genome sequence of Diaphorobacter ruginosibacter DSM 27467T.</title>
        <authorList>
            <person name="Hyun D.-W."/>
            <person name="Bae J.-W."/>
        </authorList>
    </citation>
    <scope>NUCLEOTIDE SEQUENCE [LARGE SCALE GENOMIC DNA]</scope>
    <source>
        <strain evidence="2 3">DSM 27467</strain>
    </source>
</reference>
<dbReference type="CDD" id="cd00090">
    <property type="entry name" value="HTH_ARSR"/>
    <property type="match status" value="1"/>
</dbReference>
<name>A0A7G9RJZ2_9BURK</name>
<dbReference type="InterPro" id="IPR011991">
    <property type="entry name" value="ArsR-like_HTH"/>
</dbReference>
<keyword evidence="3" id="KW-1185">Reference proteome</keyword>
<evidence type="ECO:0000313" key="3">
    <source>
        <dbReference type="Proteomes" id="UP000515811"/>
    </source>
</evidence>
<dbReference type="SMART" id="SM00347">
    <property type="entry name" value="HTH_MARR"/>
    <property type="match status" value="1"/>
</dbReference>
<dbReference type="Proteomes" id="UP000515811">
    <property type="component" value="Chromosome"/>
</dbReference>
<dbReference type="SUPFAM" id="SSF46785">
    <property type="entry name" value="Winged helix' DNA-binding domain"/>
    <property type="match status" value="1"/>
</dbReference>
<dbReference type="PANTHER" id="PTHR33164">
    <property type="entry name" value="TRANSCRIPTIONAL REGULATOR, MARR FAMILY"/>
    <property type="match status" value="1"/>
</dbReference>
<dbReference type="InterPro" id="IPR036390">
    <property type="entry name" value="WH_DNA-bd_sf"/>
</dbReference>
<evidence type="ECO:0000313" key="2">
    <source>
        <dbReference type="EMBL" id="QNN55917.1"/>
    </source>
</evidence>
<organism evidence="2 3">
    <name type="scientific">Diaphorobacter ruginosibacter</name>
    <dbReference type="NCBI Taxonomy" id="1715720"/>
    <lineage>
        <taxon>Bacteria</taxon>
        <taxon>Pseudomonadati</taxon>
        <taxon>Pseudomonadota</taxon>
        <taxon>Betaproteobacteria</taxon>
        <taxon>Burkholderiales</taxon>
        <taxon>Comamonadaceae</taxon>
        <taxon>Diaphorobacter</taxon>
    </lineage>
</organism>
<dbReference type="AlphaFoldDB" id="A0A7G9RJZ2"/>
<dbReference type="Pfam" id="PF01047">
    <property type="entry name" value="MarR"/>
    <property type="match status" value="1"/>
</dbReference>
<dbReference type="InterPro" id="IPR000835">
    <property type="entry name" value="HTH_MarR-typ"/>
</dbReference>
<dbReference type="RefSeq" id="WP_187596190.1">
    <property type="nucleotide sequence ID" value="NZ_CP060714.1"/>
</dbReference>
<protein>
    <submittedName>
        <fullName evidence="2">Winged helix-turn-helix transcriptional regulator</fullName>
    </submittedName>
</protein>
<dbReference type="PANTHER" id="PTHR33164:SF89">
    <property type="entry name" value="MARR FAMILY REGULATORY PROTEIN"/>
    <property type="match status" value="1"/>
</dbReference>
<dbReference type="Gene3D" id="1.10.10.10">
    <property type="entry name" value="Winged helix-like DNA-binding domain superfamily/Winged helix DNA-binding domain"/>
    <property type="match status" value="1"/>
</dbReference>
<evidence type="ECO:0000259" key="1">
    <source>
        <dbReference type="PROSITE" id="PS50995"/>
    </source>
</evidence>
<dbReference type="GO" id="GO:0006950">
    <property type="term" value="P:response to stress"/>
    <property type="evidence" value="ECO:0007669"/>
    <property type="project" value="TreeGrafter"/>
</dbReference>
<proteinExistence type="predicted"/>
<dbReference type="EMBL" id="CP060714">
    <property type="protein sequence ID" value="QNN55917.1"/>
    <property type="molecule type" value="Genomic_DNA"/>
</dbReference>
<dbReference type="KEGG" id="drg:H9K76_15105"/>
<accession>A0A7G9RJZ2</accession>
<dbReference type="PRINTS" id="PR00598">
    <property type="entry name" value="HTHMARR"/>
</dbReference>
<dbReference type="InterPro" id="IPR039422">
    <property type="entry name" value="MarR/SlyA-like"/>
</dbReference>
<dbReference type="InterPro" id="IPR036388">
    <property type="entry name" value="WH-like_DNA-bd_sf"/>
</dbReference>
<feature type="domain" description="HTH marR-type" evidence="1">
    <location>
        <begin position="27"/>
        <end position="159"/>
    </location>
</feature>
<dbReference type="GO" id="GO:0003700">
    <property type="term" value="F:DNA-binding transcription factor activity"/>
    <property type="evidence" value="ECO:0007669"/>
    <property type="project" value="InterPro"/>
</dbReference>